<name>A0ABV0N584_9TELE</name>
<dbReference type="PANTHER" id="PTHR46108:SF1">
    <property type="entry name" value="WD REPEAT AND FYVE DOMAIN-CONTAINING PROTEIN 3"/>
    <property type="match status" value="1"/>
</dbReference>
<gene>
    <name evidence="3" type="primary">WDFY3_3</name>
    <name evidence="3" type="ORF">GOODEAATRI_029359</name>
</gene>
<feature type="non-terminal residue" evidence="3">
    <location>
        <position position="1"/>
    </location>
</feature>
<reference evidence="3 4" key="1">
    <citation type="submission" date="2021-06" db="EMBL/GenBank/DDBJ databases">
        <authorList>
            <person name="Palmer J.M."/>
        </authorList>
    </citation>
    <scope>NUCLEOTIDE SEQUENCE [LARGE SCALE GENOMIC DNA]</scope>
    <source>
        <strain evidence="3 4">GA_2019</strain>
        <tissue evidence="3">Muscle</tissue>
    </source>
</reference>
<accession>A0ABV0N584</accession>
<evidence type="ECO:0000313" key="3">
    <source>
        <dbReference type="EMBL" id="MEQ2166533.1"/>
    </source>
</evidence>
<dbReference type="Pfam" id="PF23295">
    <property type="entry name" value="Arm_4"/>
    <property type="match status" value="1"/>
</dbReference>
<dbReference type="InterPro" id="IPR056252">
    <property type="entry name" value="Alfy-like_Arm-like"/>
</dbReference>
<dbReference type="PANTHER" id="PTHR46108">
    <property type="entry name" value="BLUE CHEESE"/>
    <property type="match status" value="1"/>
</dbReference>
<organism evidence="3 4">
    <name type="scientific">Goodea atripinnis</name>
    <dbReference type="NCBI Taxonomy" id="208336"/>
    <lineage>
        <taxon>Eukaryota</taxon>
        <taxon>Metazoa</taxon>
        <taxon>Chordata</taxon>
        <taxon>Craniata</taxon>
        <taxon>Vertebrata</taxon>
        <taxon>Euteleostomi</taxon>
        <taxon>Actinopterygii</taxon>
        <taxon>Neopterygii</taxon>
        <taxon>Teleostei</taxon>
        <taxon>Neoteleostei</taxon>
        <taxon>Acanthomorphata</taxon>
        <taxon>Ovalentaria</taxon>
        <taxon>Atherinomorphae</taxon>
        <taxon>Cyprinodontiformes</taxon>
        <taxon>Goodeidae</taxon>
        <taxon>Goodea</taxon>
    </lineage>
</organism>
<sequence length="256" mass="28615">EFGGARCVHNIVKYRQCREHALLIIQQLVLSPSGDDDMGTLLGLMHSAPSSELQLKTDILRVETQTQTVALAQNSNTAVLHRTRTVFRKVGGFVYITSLLVAMERSLCQPPRHGWERVNQNQVFELLHTVFCTLTAAMRYEPANSHFFRTEIQYEKLADAVRLLGCFSDTKKLGPTGVFPSNAQPFQRLLEDEVSSGGCAGDSVCPTLKHCSKLFIYLYKMATDSFDSRAEQVPPCLTHETSLPSPWGTPALTRKR</sequence>
<evidence type="ECO:0000256" key="1">
    <source>
        <dbReference type="ARBA" id="ARBA00022574"/>
    </source>
</evidence>
<comment type="caution">
    <text evidence="3">The sequence shown here is derived from an EMBL/GenBank/DDBJ whole genome shotgun (WGS) entry which is preliminary data.</text>
</comment>
<feature type="domain" description="Alfy-like armadillo-like repeat" evidence="2">
    <location>
        <begin position="77"/>
        <end position="167"/>
    </location>
</feature>
<dbReference type="Proteomes" id="UP001476798">
    <property type="component" value="Unassembled WGS sequence"/>
</dbReference>
<evidence type="ECO:0000313" key="4">
    <source>
        <dbReference type="Proteomes" id="UP001476798"/>
    </source>
</evidence>
<protein>
    <submittedName>
        <fullName evidence="3">WD repeat and FYVE domain-containing protein 3</fullName>
    </submittedName>
</protein>
<proteinExistence type="predicted"/>
<evidence type="ECO:0000259" key="2">
    <source>
        <dbReference type="Pfam" id="PF23295"/>
    </source>
</evidence>
<keyword evidence="4" id="KW-1185">Reference proteome</keyword>
<dbReference type="InterPro" id="IPR051944">
    <property type="entry name" value="BEACH_domain_protein"/>
</dbReference>
<dbReference type="EMBL" id="JAHRIO010024307">
    <property type="protein sequence ID" value="MEQ2166533.1"/>
    <property type="molecule type" value="Genomic_DNA"/>
</dbReference>
<keyword evidence="1" id="KW-0853">WD repeat</keyword>